<dbReference type="Gene3D" id="2.60.40.10">
    <property type="entry name" value="Immunoglobulins"/>
    <property type="match status" value="1"/>
</dbReference>
<dbReference type="CDD" id="cd14948">
    <property type="entry name" value="BACON"/>
    <property type="match status" value="1"/>
</dbReference>
<proteinExistence type="predicted"/>
<accession>A0AA41DAB1</accession>
<organism evidence="2 3">
    <name type="scientific">Caecibacteroides pullorum</name>
    <dbReference type="NCBI Taxonomy" id="2725562"/>
    <lineage>
        <taxon>Bacteria</taxon>
        <taxon>Pseudomonadati</taxon>
        <taxon>Bacteroidota</taxon>
        <taxon>Bacteroidia</taxon>
        <taxon>Bacteroidales</taxon>
        <taxon>Bacteroidaceae</taxon>
        <taxon>Caecibacteroides</taxon>
    </lineage>
</organism>
<dbReference type="Gene3D" id="3.40.390.10">
    <property type="entry name" value="Collagenase (Catalytic Domain)"/>
    <property type="match status" value="1"/>
</dbReference>
<dbReference type="Proteomes" id="UP000698924">
    <property type="component" value="Unassembled WGS sequence"/>
</dbReference>
<dbReference type="EMBL" id="JACJMO010000005">
    <property type="protein sequence ID" value="MBM6857147.1"/>
    <property type="molecule type" value="Genomic_DNA"/>
</dbReference>
<dbReference type="InterPro" id="IPR024079">
    <property type="entry name" value="MetalloPept_cat_dom_sf"/>
</dbReference>
<dbReference type="InterPro" id="IPR019026">
    <property type="entry name" value="Peptidase_M64_IgA"/>
</dbReference>
<dbReference type="Pfam" id="PF13004">
    <property type="entry name" value="BACON"/>
    <property type="match status" value="1"/>
</dbReference>
<evidence type="ECO:0000313" key="2">
    <source>
        <dbReference type="EMBL" id="MBM6857147.1"/>
    </source>
</evidence>
<gene>
    <name evidence="2" type="ORF">H6D15_05955</name>
</gene>
<feature type="domain" description="BACON" evidence="1">
    <location>
        <begin position="53"/>
        <end position="106"/>
    </location>
</feature>
<keyword evidence="3" id="KW-1185">Reference proteome</keyword>
<dbReference type="InterPro" id="IPR013783">
    <property type="entry name" value="Ig-like_fold"/>
</dbReference>
<dbReference type="Pfam" id="PF09471">
    <property type="entry name" value="Peptidase_M64"/>
    <property type="match status" value="1"/>
</dbReference>
<evidence type="ECO:0000313" key="3">
    <source>
        <dbReference type="Proteomes" id="UP000698924"/>
    </source>
</evidence>
<dbReference type="GO" id="GO:0008237">
    <property type="term" value="F:metallopeptidase activity"/>
    <property type="evidence" value="ECO:0007669"/>
    <property type="project" value="InterPro"/>
</dbReference>
<name>A0AA41DAB1_9BACT</name>
<sequence length="540" mass="61543">MRYYFYSLLSIIMLCQCDNDTSNYLSISNEVLSFRWNDTTKEIWIDTEDIWSVSSDIPSWINLHPNMGNGDTPISVEVSQNKTGGQRSASISISTQAITTQLVILQDPQERLSFTKEKWKELAATDTTLSITIDSNISYQTKILPEEAGNWISAHRSNNINDDTLEGTEITTILNNQGITGDRYLRLDVSENRQPEERYAQIIIYNTQYELTDTLHITQAGTDGIYHYDTEVIQLQKATCGNVNLIIMGDGFVQSDLTAGGKYESAIKQAAEHFFSIEPFLSHRNYFNVYMVVAESEEAGVNNKNSWSKIKNKFDTTFGNGTEITCNDDLVFEYAYLTKELPENKPLLAIVVLNSTKYAGTTYLYSDGNSIALCPMSTEKAPNDFEGLIHHEACGHGFGFLCDEYVYYQQTIPSTRIMEIKEWQKLGYQMNLDFTNDTSAILWKDFIGTDKYEMVGAYEGGFEYQYGVWRPEENSCMNNNIPYFNAQSRWCITKRIMELSDIQYNIQKFMEDDQIPPIARTKSVVSPDSKPLGSPILIRR</sequence>
<evidence type="ECO:0000259" key="1">
    <source>
        <dbReference type="Pfam" id="PF13004"/>
    </source>
</evidence>
<reference evidence="2 3" key="1">
    <citation type="journal article" date="2021" name="Sci. Rep.">
        <title>The distribution of antibiotic resistance genes in chicken gut microbiota commensals.</title>
        <authorList>
            <person name="Juricova H."/>
            <person name="Matiasovicova J."/>
            <person name="Kubasova T."/>
            <person name="Cejkova D."/>
            <person name="Rychlik I."/>
        </authorList>
    </citation>
    <scope>NUCLEOTIDE SEQUENCE [LARGE SCALE GENOMIC DNA]</scope>
    <source>
        <strain evidence="2 3">An421</strain>
    </source>
</reference>
<dbReference type="InterPro" id="IPR024361">
    <property type="entry name" value="BACON"/>
</dbReference>
<protein>
    <recommendedName>
        <fullName evidence="1">BACON domain-containing protein</fullName>
    </recommendedName>
</protein>
<dbReference type="AlphaFoldDB" id="A0AA41DAB1"/>
<dbReference type="RefSeq" id="WP_204971421.1">
    <property type="nucleotide sequence ID" value="NZ_JAAZTS010000005.1"/>
</dbReference>
<comment type="caution">
    <text evidence="2">The sequence shown here is derived from an EMBL/GenBank/DDBJ whole genome shotgun (WGS) entry which is preliminary data.</text>
</comment>